<organism evidence="1 2">
    <name type="scientific">Candidatus Giovannonibacteria bacterium RIFCSPLOWO2_01_FULL_46_13</name>
    <dbReference type="NCBI Taxonomy" id="1798352"/>
    <lineage>
        <taxon>Bacteria</taxon>
        <taxon>Candidatus Giovannoniibacteriota</taxon>
    </lineage>
</organism>
<protein>
    <submittedName>
        <fullName evidence="1">Uncharacterized protein</fullName>
    </submittedName>
</protein>
<evidence type="ECO:0000313" key="1">
    <source>
        <dbReference type="EMBL" id="OGF82277.1"/>
    </source>
</evidence>
<evidence type="ECO:0000313" key="2">
    <source>
        <dbReference type="Proteomes" id="UP000178684"/>
    </source>
</evidence>
<name>A0A1F5X310_9BACT</name>
<accession>A0A1F5X310</accession>
<dbReference type="EMBL" id="MFIE01000023">
    <property type="protein sequence ID" value="OGF82277.1"/>
    <property type="molecule type" value="Genomic_DNA"/>
</dbReference>
<comment type="caution">
    <text evidence="1">The sequence shown here is derived from an EMBL/GenBank/DDBJ whole genome shotgun (WGS) entry which is preliminary data.</text>
</comment>
<dbReference type="AlphaFoldDB" id="A0A1F5X310"/>
<dbReference type="Proteomes" id="UP000178684">
    <property type="component" value="Unassembled WGS sequence"/>
</dbReference>
<sequence>MEYVISLGLGYILLVGLYDYVKSFGERLEQQKASTFADCDASEKLSDWAEKHHGCWPGKYVEGRKIVEECIATWKTFLLHHSFVDGVHRLEWLQSLIDPGDEPPPGKK</sequence>
<reference evidence="1 2" key="1">
    <citation type="journal article" date="2016" name="Nat. Commun.">
        <title>Thousands of microbial genomes shed light on interconnected biogeochemical processes in an aquifer system.</title>
        <authorList>
            <person name="Anantharaman K."/>
            <person name="Brown C.T."/>
            <person name="Hug L.A."/>
            <person name="Sharon I."/>
            <person name="Castelle C.J."/>
            <person name="Probst A.J."/>
            <person name="Thomas B.C."/>
            <person name="Singh A."/>
            <person name="Wilkins M.J."/>
            <person name="Karaoz U."/>
            <person name="Brodie E.L."/>
            <person name="Williams K.H."/>
            <person name="Hubbard S.S."/>
            <person name="Banfield J.F."/>
        </authorList>
    </citation>
    <scope>NUCLEOTIDE SEQUENCE [LARGE SCALE GENOMIC DNA]</scope>
</reference>
<proteinExistence type="predicted"/>
<gene>
    <name evidence="1" type="ORF">A3B18_02965</name>
</gene>